<protein>
    <submittedName>
        <fullName evidence="9">MIP/aquaporin family protein</fullName>
    </submittedName>
</protein>
<evidence type="ECO:0000313" key="9">
    <source>
        <dbReference type="EMBL" id="MEE6187229.1"/>
    </source>
</evidence>
<proteinExistence type="inferred from homology"/>
<evidence type="ECO:0000256" key="2">
    <source>
        <dbReference type="ARBA" id="ARBA00006175"/>
    </source>
</evidence>
<reference evidence="9 10" key="1">
    <citation type="submission" date="2024-01" db="EMBL/GenBank/DDBJ databases">
        <title>Niabella digestum sp. nov., isolated from waste digestion system.</title>
        <authorList>
            <person name="Zhang L."/>
        </authorList>
    </citation>
    <scope>NUCLEOTIDE SEQUENCE [LARGE SCALE GENOMIC DNA]</scope>
    <source>
        <strain evidence="9 10">A18</strain>
    </source>
</reference>
<dbReference type="Pfam" id="PF00230">
    <property type="entry name" value="MIP"/>
    <property type="match status" value="1"/>
</dbReference>
<evidence type="ECO:0000256" key="8">
    <source>
        <dbReference type="SAM" id="Phobius"/>
    </source>
</evidence>
<keyword evidence="6 8" id="KW-0472">Membrane</keyword>
<accession>A0ABU7RGW9</accession>
<feature type="transmembrane region" description="Helical" evidence="8">
    <location>
        <begin position="39"/>
        <end position="61"/>
    </location>
</feature>
<dbReference type="NCBIfam" id="TIGR00861">
    <property type="entry name" value="MIP"/>
    <property type="match status" value="1"/>
</dbReference>
<feature type="transmembrane region" description="Helical" evidence="8">
    <location>
        <begin position="131"/>
        <end position="151"/>
    </location>
</feature>
<evidence type="ECO:0000256" key="7">
    <source>
        <dbReference type="RuleBase" id="RU000477"/>
    </source>
</evidence>
<gene>
    <name evidence="9" type="ORF">V2H41_08090</name>
</gene>
<comment type="caution">
    <text evidence="9">The sequence shown here is derived from an EMBL/GenBank/DDBJ whole genome shotgun (WGS) entry which is preliminary data.</text>
</comment>
<evidence type="ECO:0000256" key="4">
    <source>
        <dbReference type="ARBA" id="ARBA00022692"/>
    </source>
</evidence>
<evidence type="ECO:0000256" key="3">
    <source>
        <dbReference type="ARBA" id="ARBA00022448"/>
    </source>
</evidence>
<dbReference type="PANTHER" id="PTHR43829">
    <property type="entry name" value="AQUAPORIN OR AQUAGLYCEROPORIN RELATED"/>
    <property type="match status" value="1"/>
</dbReference>
<dbReference type="PANTHER" id="PTHR43829:SF9">
    <property type="entry name" value="AQUAPORIN-9"/>
    <property type="match status" value="1"/>
</dbReference>
<keyword evidence="3 7" id="KW-0813">Transport</keyword>
<dbReference type="EMBL" id="JAZGLY010000004">
    <property type="protein sequence ID" value="MEE6187229.1"/>
    <property type="molecule type" value="Genomic_DNA"/>
</dbReference>
<keyword evidence="4 7" id="KW-0812">Transmembrane</keyword>
<feature type="transmembrane region" description="Helical" evidence="8">
    <location>
        <begin position="212"/>
        <end position="234"/>
    </location>
</feature>
<dbReference type="RefSeq" id="WP_330974639.1">
    <property type="nucleotide sequence ID" value="NZ_JAZGLY010000004.1"/>
</dbReference>
<dbReference type="InterPro" id="IPR022357">
    <property type="entry name" value="MIP_CS"/>
</dbReference>
<dbReference type="InterPro" id="IPR050363">
    <property type="entry name" value="MIP/Aquaporin"/>
</dbReference>
<feature type="transmembrane region" description="Helical" evidence="8">
    <location>
        <begin position="82"/>
        <end position="104"/>
    </location>
</feature>
<name>A0ABU7RGW9_9BACT</name>
<keyword evidence="5 8" id="KW-1133">Transmembrane helix</keyword>
<dbReference type="InterPro" id="IPR023271">
    <property type="entry name" value="Aquaporin-like"/>
</dbReference>
<dbReference type="PRINTS" id="PR00783">
    <property type="entry name" value="MINTRINSICP"/>
</dbReference>
<organism evidence="9 10">
    <name type="scientific">Niabella digestorum</name>
    <dbReference type="NCBI Taxonomy" id="3117701"/>
    <lineage>
        <taxon>Bacteria</taxon>
        <taxon>Pseudomonadati</taxon>
        <taxon>Bacteroidota</taxon>
        <taxon>Chitinophagia</taxon>
        <taxon>Chitinophagales</taxon>
        <taxon>Chitinophagaceae</taxon>
        <taxon>Niabella</taxon>
    </lineage>
</organism>
<evidence type="ECO:0000256" key="1">
    <source>
        <dbReference type="ARBA" id="ARBA00004141"/>
    </source>
</evidence>
<feature type="transmembrane region" description="Helical" evidence="8">
    <location>
        <begin position="163"/>
        <end position="185"/>
    </location>
</feature>
<evidence type="ECO:0000256" key="5">
    <source>
        <dbReference type="ARBA" id="ARBA00022989"/>
    </source>
</evidence>
<dbReference type="PROSITE" id="PS00221">
    <property type="entry name" value="MIP"/>
    <property type="match status" value="1"/>
</dbReference>
<evidence type="ECO:0000313" key="10">
    <source>
        <dbReference type="Proteomes" id="UP001357452"/>
    </source>
</evidence>
<dbReference type="Proteomes" id="UP001357452">
    <property type="component" value="Unassembled WGS sequence"/>
</dbReference>
<evidence type="ECO:0000256" key="6">
    <source>
        <dbReference type="ARBA" id="ARBA00023136"/>
    </source>
</evidence>
<keyword evidence="10" id="KW-1185">Reference proteome</keyword>
<comment type="similarity">
    <text evidence="2 7">Belongs to the MIP/aquaporin (TC 1.A.8) family.</text>
</comment>
<dbReference type="SUPFAM" id="SSF81338">
    <property type="entry name" value="Aquaporin-like"/>
    <property type="match status" value="1"/>
</dbReference>
<comment type="subcellular location">
    <subcellularLocation>
        <location evidence="1">Membrane</location>
        <topology evidence="1">Multi-pass membrane protein</topology>
    </subcellularLocation>
</comment>
<sequence length="235" mass="24332">MNIFTSELIGTAILILLGNGVVANVLLNKTKGNNGGWIVITFGWAMAVFAGVFITSAHSGGHLNPAVTIAMAYLGKISASSVGQYIAGQMLGAMLGSLLVWLSYKQHYEQTEDTGAKLATFSTGPAIRNPINNLITEAIGTFVLIFGALFLSAPASSVGSLEALPVALIVLAIGLSLGGPTGYAINPARDLGPRIMHAILPLGKKGSSDWSYSWIPVLGPIIGGLLAAIVFDLLV</sequence>
<dbReference type="InterPro" id="IPR000425">
    <property type="entry name" value="MIP"/>
</dbReference>
<dbReference type="Gene3D" id="1.20.1080.10">
    <property type="entry name" value="Glycerol uptake facilitator protein"/>
    <property type="match status" value="1"/>
</dbReference>